<dbReference type="Pfam" id="PF03702">
    <property type="entry name" value="AnmK"/>
    <property type="match status" value="1"/>
</dbReference>
<gene>
    <name evidence="2" type="primary">anmK</name>
    <name evidence="3" type="ORF">OEG82_15190</name>
</gene>
<dbReference type="EC" id="2.7.1.170" evidence="2"/>
<keyword evidence="2 3" id="KW-0808">Transferase</keyword>
<dbReference type="Gene3D" id="3.30.420.40">
    <property type="match status" value="2"/>
</dbReference>
<sequence length="377" mass="39803">MATGSDLKRAIGLMSGTSMDGIDLAMLETDGDSIVHRGASSSTPYDAAFRKRLEAALETAKSIDARSDRPDDLAGLEADLTDRHAATVEAFLAREGLEATDIDVIGFHGQTVLHRPLKALTVQLGDGQRMAKRLGIDVVYDLRAHDMTLGGQGAPLVPAYHRALAAGLPDDLASETPVAFVNIGGISNITYVDPQSELLAFDSGPGNTLIDQWVARHAGIPYDSGGAIASEGRVLSGLANRYLASPFFTAKERISLDRNDFTLPADDEAGLEDGARTLAFVSAAAIAKAQAHFPAKPKLWILTGGGRHNRIIVEDLTVATRHSGRVIVAEEAGLNGDSMEAEAWAWLAVRSLHGLPLTYPGTTGVKEPATGGVLARP</sequence>
<evidence type="ECO:0000313" key="3">
    <source>
        <dbReference type="EMBL" id="MCY0095350.1"/>
    </source>
</evidence>
<dbReference type="HAMAP" id="MF_01270">
    <property type="entry name" value="AnhMurNAc_kinase"/>
    <property type="match status" value="1"/>
</dbReference>
<keyword evidence="2 3" id="KW-0418">Kinase</keyword>
<dbReference type="NCBIfam" id="NF007141">
    <property type="entry name" value="PRK09585.1-5"/>
    <property type="match status" value="1"/>
</dbReference>
<keyword evidence="1 2" id="KW-0119">Carbohydrate metabolism</keyword>
<comment type="similarity">
    <text evidence="2">Belongs to the anhydro-N-acetylmuramic acid kinase family.</text>
</comment>
<name>A0ABT3YHH9_9HYPH</name>
<accession>A0ABT3YHH9</accession>
<keyword evidence="2" id="KW-0547">Nucleotide-binding</keyword>
<dbReference type="RefSeq" id="WP_267613233.1">
    <property type="nucleotide sequence ID" value="NZ_JAOVZQ010000001.1"/>
</dbReference>
<evidence type="ECO:0000256" key="1">
    <source>
        <dbReference type="ARBA" id="ARBA00023277"/>
    </source>
</evidence>
<evidence type="ECO:0000313" key="4">
    <source>
        <dbReference type="Proteomes" id="UP001081283"/>
    </source>
</evidence>
<comment type="pathway">
    <text evidence="2">Amino-sugar metabolism; 1,6-anhydro-N-acetylmuramate degradation.</text>
</comment>
<comment type="catalytic activity">
    <reaction evidence="2">
        <text>1,6-anhydro-N-acetyl-beta-muramate + ATP + H2O = N-acetyl-D-muramate 6-phosphate + ADP + H(+)</text>
        <dbReference type="Rhea" id="RHEA:24952"/>
        <dbReference type="ChEBI" id="CHEBI:15377"/>
        <dbReference type="ChEBI" id="CHEBI:15378"/>
        <dbReference type="ChEBI" id="CHEBI:30616"/>
        <dbReference type="ChEBI" id="CHEBI:58690"/>
        <dbReference type="ChEBI" id="CHEBI:58722"/>
        <dbReference type="ChEBI" id="CHEBI:456216"/>
        <dbReference type="EC" id="2.7.1.170"/>
    </reaction>
</comment>
<proteinExistence type="inferred from homology"/>
<keyword evidence="4" id="KW-1185">Reference proteome</keyword>
<protein>
    <recommendedName>
        <fullName evidence="2">Anhydro-N-acetylmuramic acid kinase</fullName>
        <ecNumber evidence="2">2.7.1.170</ecNumber>
    </recommendedName>
    <alternativeName>
        <fullName evidence="2">AnhMurNAc kinase</fullName>
    </alternativeName>
</protein>
<reference evidence="3" key="1">
    <citation type="submission" date="2022-10" db="EMBL/GenBank/DDBJ databases">
        <title>Hoeflea sp. J2-29, isolated from marine algae.</title>
        <authorList>
            <person name="Kristyanto S."/>
            <person name="Kim J.M."/>
            <person name="Jeon C.O."/>
        </authorList>
    </citation>
    <scope>NUCLEOTIDE SEQUENCE</scope>
    <source>
        <strain evidence="3">J2-29</strain>
    </source>
</reference>
<keyword evidence="2" id="KW-0067">ATP-binding</keyword>
<dbReference type="PANTHER" id="PTHR30605">
    <property type="entry name" value="ANHYDRO-N-ACETYLMURAMIC ACID KINASE"/>
    <property type="match status" value="1"/>
</dbReference>
<dbReference type="PANTHER" id="PTHR30605:SF0">
    <property type="entry name" value="ANHYDRO-N-ACETYLMURAMIC ACID KINASE"/>
    <property type="match status" value="1"/>
</dbReference>
<dbReference type="InterPro" id="IPR005338">
    <property type="entry name" value="Anhydro_N_Ac-Mur_kinase"/>
</dbReference>
<dbReference type="Proteomes" id="UP001081283">
    <property type="component" value="Unassembled WGS sequence"/>
</dbReference>
<comment type="caution">
    <text evidence="3">The sequence shown here is derived from an EMBL/GenBank/DDBJ whole genome shotgun (WGS) entry which is preliminary data.</text>
</comment>
<comment type="pathway">
    <text evidence="2">Cell wall biogenesis; peptidoglycan recycling.</text>
</comment>
<feature type="binding site" evidence="2">
    <location>
        <begin position="16"/>
        <end position="23"/>
    </location>
    <ligand>
        <name>ATP</name>
        <dbReference type="ChEBI" id="CHEBI:30616"/>
    </ligand>
</feature>
<dbReference type="GO" id="GO:0016301">
    <property type="term" value="F:kinase activity"/>
    <property type="evidence" value="ECO:0007669"/>
    <property type="project" value="UniProtKB-KW"/>
</dbReference>
<evidence type="ECO:0000256" key="2">
    <source>
        <dbReference type="HAMAP-Rule" id="MF_01270"/>
    </source>
</evidence>
<dbReference type="EMBL" id="JAOVZQ010000001">
    <property type="protein sequence ID" value="MCY0095350.1"/>
    <property type="molecule type" value="Genomic_DNA"/>
</dbReference>
<dbReference type="InterPro" id="IPR043129">
    <property type="entry name" value="ATPase_NBD"/>
</dbReference>
<comment type="function">
    <text evidence="2">Catalyzes the specific phosphorylation of 1,6-anhydro-N-acetylmuramic acid (anhMurNAc) with the simultaneous cleavage of the 1,6-anhydro ring, generating MurNAc-6-P. Is required for the utilization of anhMurNAc either imported from the medium or derived from its own cell wall murein, and thus plays a role in cell wall recycling.</text>
</comment>
<organism evidence="3 4">
    <name type="scientific">Hoeflea ulvae</name>
    <dbReference type="NCBI Taxonomy" id="2983764"/>
    <lineage>
        <taxon>Bacteria</taxon>
        <taxon>Pseudomonadati</taxon>
        <taxon>Pseudomonadota</taxon>
        <taxon>Alphaproteobacteria</taxon>
        <taxon>Hyphomicrobiales</taxon>
        <taxon>Rhizobiaceae</taxon>
        <taxon>Hoeflea</taxon>
    </lineage>
</organism>
<dbReference type="SUPFAM" id="SSF53067">
    <property type="entry name" value="Actin-like ATPase domain"/>
    <property type="match status" value="1"/>
</dbReference>